<dbReference type="RefSeq" id="WP_164446030.1">
    <property type="nucleotide sequence ID" value="NZ_SAIY01000002.1"/>
</dbReference>
<dbReference type="InterPro" id="IPR007569">
    <property type="entry name" value="DUF559"/>
</dbReference>
<dbReference type="InterPro" id="IPR011335">
    <property type="entry name" value="Restrct_endonuc-II-like"/>
</dbReference>
<proteinExistence type="predicted"/>
<dbReference type="SUPFAM" id="SSF52980">
    <property type="entry name" value="Restriction endonuclease-like"/>
    <property type="match status" value="1"/>
</dbReference>
<dbReference type="Proteomes" id="UP000478148">
    <property type="component" value="Unassembled WGS sequence"/>
</dbReference>
<reference evidence="3 4" key="1">
    <citation type="submission" date="2020-02" db="EMBL/GenBank/DDBJ databases">
        <title>Draft Genome Sequence of Verrucosispora sp. Strain CWR15, Isolated from Gulf of Mexico Sponge.</title>
        <authorList>
            <person name="Kennedy S.J."/>
            <person name="Cella E."/>
            <person name="Azarian T."/>
            <person name="Baker B.J."/>
            <person name="Shaw L.N."/>
        </authorList>
    </citation>
    <scope>NUCLEOTIDE SEQUENCE [LARGE SCALE GENOMIC DNA]</scope>
    <source>
        <strain evidence="3 4">CWR15</strain>
    </source>
</reference>
<dbReference type="Pfam" id="PF13338">
    <property type="entry name" value="AbiEi_4"/>
    <property type="match status" value="1"/>
</dbReference>
<evidence type="ECO:0000259" key="2">
    <source>
        <dbReference type="Pfam" id="PF13338"/>
    </source>
</evidence>
<dbReference type="AlphaFoldDB" id="A0A6M1KXE5"/>
<sequence>MADVLRYSELLASGWSRGQVRYRVEAGALARLSRGVYGAMTDPGLDDQLIAVFDRLPDGCVLGYHTGASLYGFGDARSEDLHVIVPAGLVVPRLRGVVTHESVVPVQDPIWTRGVPCAPAARCAIDLARTLRRMDALPVLDLCLRVGACDLDGLRNELVVHRALRGIRQARRLVDLADPRAECRQESQMRLLLADAGLPVPEPQCWVHDRDGRRIYRLDLAYRERRVGIEYDGLSHLDPDRLRQDRARMNWLAAEGWRMRHFTAHDLYRRPTHITATIRALLTP</sequence>
<name>A0A6M1KXE5_9ACTN</name>
<keyword evidence="4" id="KW-1185">Reference proteome</keyword>
<evidence type="ECO:0000313" key="4">
    <source>
        <dbReference type="Proteomes" id="UP000478148"/>
    </source>
</evidence>
<gene>
    <name evidence="3" type="ORF">ENC19_05235</name>
</gene>
<feature type="domain" description="DUF559" evidence="1">
    <location>
        <begin position="216"/>
        <end position="281"/>
    </location>
</feature>
<organism evidence="3 4">
    <name type="scientific">Verrucosispora sioxanthis</name>
    <dbReference type="NCBI Taxonomy" id="2499994"/>
    <lineage>
        <taxon>Bacteria</taxon>
        <taxon>Bacillati</taxon>
        <taxon>Actinomycetota</taxon>
        <taxon>Actinomycetes</taxon>
        <taxon>Micromonosporales</taxon>
        <taxon>Micromonosporaceae</taxon>
        <taxon>Micromonospora</taxon>
    </lineage>
</organism>
<dbReference type="EMBL" id="SAIY01000002">
    <property type="protein sequence ID" value="NGM12122.1"/>
    <property type="molecule type" value="Genomic_DNA"/>
</dbReference>
<evidence type="ECO:0000313" key="3">
    <source>
        <dbReference type="EMBL" id="NGM12122.1"/>
    </source>
</evidence>
<dbReference type="Gene3D" id="3.40.960.10">
    <property type="entry name" value="VSR Endonuclease"/>
    <property type="match status" value="1"/>
</dbReference>
<comment type="caution">
    <text evidence="3">The sequence shown here is derived from an EMBL/GenBank/DDBJ whole genome shotgun (WGS) entry which is preliminary data.</text>
</comment>
<dbReference type="Pfam" id="PF04480">
    <property type="entry name" value="DUF559"/>
    <property type="match status" value="1"/>
</dbReference>
<accession>A0A6M1KXE5</accession>
<protein>
    <submittedName>
        <fullName evidence="3">DUF559 domain-containing protein</fullName>
    </submittedName>
</protein>
<evidence type="ECO:0000259" key="1">
    <source>
        <dbReference type="Pfam" id="PF04480"/>
    </source>
</evidence>
<dbReference type="InterPro" id="IPR025159">
    <property type="entry name" value="AbiEi_N"/>
</dbReference>
<feature type="domain" description="AbiEi antitoxin N-terminal" evidence="2">
    <location>
        <begin position="3"/>
        <end position="37"/>
    </location>
</feature>